<dbReference type="KEGG" id="harc:HARCEL1_08290"/>
<dbReference type="Proteomes" id="UP000244727">
    <property type="component" value="Chromosome"/>
</dbReference>
<dbReference type="RefSeq" id="WP_108382280.1">
    <property type="nucleotide sequence ID" value="NZ_CP028858.1"/>
</dbReference>
<keyword evidence="1" id="KW-0812">Transmembrane</keyword>
<dbReference type="AlphaFoldDB" id="A0A2R4X1M9"/>
<accession>A0A2R4X1M9</accession>
<dbReference type="EMBL" id="CP028858">
    <property type="protein sequence ID" value="AWB27707.1"/>
    <property type="molecule type" value="Genomic_DNA"/>
</dbReference>
<feature type="transmembrane region" description="Helical" evidence="1">
    <location>
        <begin position="59"/>
        <end position="78"/>
    </location>
</feature>
<evidence type="ECO:0000313" key="3">
    <source>
        <dbReference type="EMBL" id="AWB27707.1"/>
    </source>
</evidence>
<feature type="domain" description="LiaF transmembrane" evidence="2">
    <location>
        <begin position="10"/>
        <end position="104"/>
    </location>
</feature>
<dbReference type="InterPro" id="IPR054331">
    <property type="entry name" value="LiaF_TM"/>
</dbReference>
<dbReference type="GeneID" id="36512499"/>
<keyword evidence="1" id="KW-0472">Membrane</keyword>
<evidence type="ECO:0000256" key="1">
    <source>
        <dbReference type="SAM" id="Phobius"/>
    </source>
</evidence>
<proteinExistence type="predicted"/>
<keyword evidence="1" id="KW-1133">Transmembrane helix</keyword>
<sequence>MGLSKRRWILGPALVLVGLWLLASARGIVDVSVLAVVPPALVILYGLVKLIAGRGRRIFWPGLIVLIGVTWLAAGLGFGSVGELIGTYWPVVIVLAGLSIVARRR</sequence>
<feature type="transmembrane region" description="Helical" evidence="1">
    <location>
        <begin position="35"/>
        <end position="52"/>
    </location>
</feature>
<reference evidence="3 4" key="1">
    <citation type="submission" date="2018-04" db="EMBL/GenBank/DDBJ databases">
        <title>Halococcoides cellulosivorans gen. nov., sp. nov., an extremely halophilic cellulose-utilizing haloarchaeon from hypersaline lakes.</title>
        <authorList>
            <person name="Sorokin D.Y."/>
            <person name="Toshchakov S.V."/>
            <person name="Samarov N.I."/>
            <person name="Korzhenkov A."/>
            <person name="Kublanov I.V."/>
        </authorList>
    </citation>
    <scope>NUCLEOTIDE SEQUENCE [LARGE SCALE GENOMIC DNA]</scope>
    <source>
        <strain evidence="3 4">HArcel1</strain>
    </source>
</reference>
<evidence type="ECO:0000259" key="2">
    <source>
        <dbReference type="Pfam" id="PF22570"/>
    </source>
</evidence>
<name>A0A2R4X1M9_9EURY</name>
<gene>
    <name evidence="3" type="ORF">HARCEL1_08290</name>
</gene>
<evidence type="ECO:0000313" key="4">
    <source>
        <dbReference type="Proteomes" id="UP000244727"/>
    </source>
</evidence>
<organism evidence="3 4">
    <name type="scientific">Halococcoides cellulosivorans</name>
    <dbReference type="NCBI Taxonomy" id="1679096"/>
    <lineage>
        <taxon>Archaea</taxon>
        <taxon>Methanobacteriati</taxon>
        <taxon>Methanobacteriota</taxon>
        <taxon>Stenosarchaea group</taxon>
        <taxon>Halobacteria</taxon>
        <taxon>Halobacteriales</taxon>
        <taxon>Haloarculaceae</taxon>
        <taxon>Halococcoides</taxon>
    </lineage>
</organism>
<feature type="transmembrane region" description="Helical" evidence="1">
    <location>
        <begin position="84"/>
        <end position="102"/>
    </location>
</feature>
<protein>
    <recommendedName>
        <fullName evidence="2">LiaF transmembrane domain-containing protein</fullName>
    </recommendedName>
</protein>
<dbReference type="Pfam" id="PF22570">
    <property type="entry name" value="LiaF-TM"/>
    <property type="match status" value="1"/>
</dbReference>
<keyword evidence="4" id="KW-1185">Reference proteome</keyword>